<evidence type="ECO:0000313" key="2">
    <source>
        <dbReference type="Proteomes" id="UP000269019"/>
    </source>
</evidence>
<keyword evidence="2" id="KW-1185">Reference proteome</keyword>
<dbReference type="KEGG" id="ccho:CCHOA_00295"/>
<accession>A0A3G6J345</accession>
<gene>
    <name evidence="1" type="ORF">CCHOA_00295</name>
</gene>
<proteinExistence type="predicted"/>
<protein>
    <submittedName>
        <fullName evidence="1">Uncharacterized protein</fullName>
    </submittedName>
</protein>
<reference evidence="1 2" key="1">
    <citation type="submission" date="2018-11" db="EMBL/GenBank/DDBJ databases">
        <authorList>
            <person name="Kleinhagauer T."/>
            <person name="Glaeser S.P."/>
            <person name="Spergser J."/>
            <person name="Ruckert C."/>
            <person name="Kaempfer P."/>
            <person name="Busse H.-J."/>
        </authorList>
    </citation>
    <scope>NUCLEOTIDE SEQUENCE [LARGE SCALE GENOMIC DNA]</scope>
    <source>
        <strain evidence="1 2">200CH</strain>
    </source>
</reference>
<dbReference type="Proteomes" id="UP000269019">
    <property type="component" value="Chromosome"/>
</dbReference>
<sequence>MFFDRMVARRALCAPCIREVVHRIVAAAAGGESGIACLLQMLEVGWWAFA</sequence>
<dbReference type="EMBL" id="CP033896">
    <property type="protein sequence ID" value="AZA12491.1"/>
    <property type="molecule type" value="Genomic_DNA"/>
</dbReference>
<dbReference type="AlphaFoldDB" id="A0A3G6J345"/>
<evidence type="ECO:0000313" key="1">
    <source>
        <dbReference type="EMBL" id="AZA12491.1"/>
    </source>
</evidence>
<name>A0A3G6J345_9CORY</name>
<organism evidence="1 2">
    <name type="scientific">Corynebacterium choanae</name>
    <dbReference type="NCBI Taxonomy" id="1862358"/>
    <lineage>
        <taxon>Bacteria</taxon>
        <taxon>Bacillati</taxon>
        <taxon>Actinomycetota</taxon>
        <taxon>Actinomycetes</taxon>
        <taxon>Mycobacteriales</taxon>
        <taxon>Corynebacteriaceae</taxon>
        <taxon>Corynebacterium</taxon>
    </lineage>
</organism>